<protein>
    <recommendedName>
        <fullName evidence="5">VWFA domain-containing protein</fullName>
    </recommendedName>
</protein>
<comment type="caution">
    <text evidence="3">The sequence shown here is derived from an EMBL/GenBank/DDBJ whole genome shotgun (WGS) entry which is preliminary data.</text>
</comment>
<dbReference type="SUPFAM" id="SSF52266">
    <property type="entry name" value="SGNH hydrolase"/>
    <property type="match status" value="1"/>
</dbReference>
<dbReference type="Gene3D" id="3.40.50.410">
    <property type="entry name" value="von Willebrand factor, type A domain"/>
    <property type="match status" value="1"/>
</dbReference>
<dbReference type="InterPro" id="IPR036465">
    <property type="entry name" value="vWFA_dom_sf"/>
</dbReference>
<dbReference type="SUPFAM" id="SSF53300">
    <property type="entry name" value="vWA-like"/>
    <property type="match status" value="1"/>
</dbReference>
<reference evidence="4" key="1">
    <citation type="journal article" date="2019" name="Int. J. Syst. Evol. Microbiol.">
        <title>The Global Catalogue of Microorganisms (GCM) 10K type strain sequencing project: providing services to taxonomists for standard genome sequencing and annotation.</title>
        <authorList>
            <consortium name="The Broad Institute Genomics Platform"/>
            <consortium name="The Broad Institute Genome Sequencing Center for Infectious Disease"/>
            <person name="Wu L."/>
            <person name="Ma J."/>
        </authorList>
    </citation>
    <scope>NUCLEOTIDE SEQUENCE [LARGE SCALE GENOMIC DNA]</scope>
    <source>
        <strain evidence="4">JCM 13249</strain>
    </source>
</reference>
<feature type="compositionally biased region" description="Pro residues" evidence="1">
    <location>
        <begin position="190"/>
        <end position="206"/>
    </location>
</feature>
<feature type="region of interest" description="Disordered" evidence="1">
    <location>
        <begin position="190"/>
        <end position="271"/>
    </location>
</feature>
<evidence type="ECO:0000256" key="2">
    <source>
        <dbReference type="SAM" id="Phobius"/>
    </source>
</evidence>
<feature type="compositionally biased region" description="Low complexity" evidence="1">
    <location>
        <begin position="1134"/>
        <end position="1148"/>
    </location>
</feature>
<feature type="transmembrane region" description="Helical" evidence="2">
    <location>
        <begin position="15"/>
        <end position="38"/>
    </location>
</feature>
<gene>
    <name evidence="3" type="ORF">GCM10009681_41780</name>
</gene>
<dbReference type="Proteomes" id="UP001500655">
    <property type="component" value="Unassembled WGS sequence"/>
</dbReference>
<keyword evidence="4" id="KW-1185">Reference proteome</keyword>
<sequence length="1277" mass="125829">MSAVTSGTRRGSRPLWRVVAVIVGVAVVGAAVAIGLVVERGRSLSAKVSPEKTATVRGEGVEISVPAYGVSEAGTLRARPQRAELPDAARAGDAFAVELGVVELRKPATVRLRVDPELPADATPWLALRADASDAPWRALPVRLDADRRWATAEVAALTGTTVLTVAWLDHAALADEIAAAVPWLAALAPQPPTDPATPGVTPPPGTSSTGTTPPGPTTSVAVGVPTTTTTAPGGGPKITGGPATEPGPRDTPPGAVLTSGPTSSGADDCPAGGSLDAAGVDVSGAGADVTWCATIVDGALILRVTGAATYPVLVGLGTGVTSRRGPEADPRVGGATVADAVTDELARAGVGRGVVVRPGEPVDLVIDRSYGAQTVISATRDRVAVSAALVDAGIEAYAATYGVLGRLGLVDSGPGGAADRTARAAARSCAAELVPGLVRGEVAEGAVAGLISDCAAKGVGTPVVPGVLTALTAPARLVTTAAAELTATAALRPGTPTTITVRYRPDVQPPDAVAGAPPRVLFLVNTGISTAGPDEAGTPKVVGTYAALLAALDAMPPAASVALRTYPDAADDCGPGGLRYGFTSPTDSGLRTQVLGMRPGGRTPTGPALLAAADDLRRAGVTGATIVLISDQRDACGLDACEAARALAADGLAVVNTIAYGAAAGAGDALACVARATGGRHLAVADAAAAREAVTELTAARLRVALTSPPLDAVASPTDDVVITATVTNASTTTVRDVRVLLRFPPAVGNSEPAVAGAARALGNLAPGQTRTVTWTYPAVTSPDGRVSWFTVTGSADNTAVSQAVGSIRYADAGTATGAGPLLGRARAVAVLGDGYLAGSACGGPAAAPPGWAAGAVVLACAGTGTAGLRGLTGDTRGDQLARLRALPQRADLVLVSAGAADVGLRDLIAACLAGDCANAASWPNAALSADCLGRYVDAGAFAAVGGGGAVTTLPGCAPFAVTGARAARNRAGAVGGDLLATYRAIDAAVNGTDEGPATPIVVAAYPRLVPAAGEDPGTCKGVLSPAELRLIDDTTVALNEAVAGAVARAREADLPVFFAGDTADALRPRHTLCDNDPHAVRPAQSAAGLVPAAAALYPDADGYADLAAALRRWSNRSEQARAVVVRKVGAGDDAPPAAATRAAGPRLSLSDTPTGTGPDVRAGTAYPVGASGFAPGSVVTLTVFSAPRAAGTIVASGAGEATGSIVLPADLPPGPHTLVASGVDGKGAPVSRYVVVTVVEPVPWAPIGVAAAGVLLVAAGAAVYLIRRRRAAGGT</sequence>
<evidence type="ECO:0008006" key="5">
    <source>
        <dbReference type="Google" id="ProtNLM"/>
    </source>
</evidence>
<accession>A0ABN2KWX7</accession>
<dbReference type="EMBL" id="BAAALS010000022">
    <property type="protein sequence ID" value="GAA1766332.1"/>
    <property type="molecule type" value="Genomic_DNA"/>
</dbReference>
<evidence type="ECO:0000313" key="3">
    <source>
        <dbReference type="EMBL" id="GAA1766332.1"/>
    </source>
</evidence>
<keyword evidence="2" id="KW-1133">Transmembrane helix</keyword>
<evidence type="ECO:0000313" key="4">
    <source>
        <dbReference type="Proteomes" id="UP001500655"/>
    </source>
</evidence>
<feature type="transmembrane region" description="Helical" evidence="2">
    <location>
        <begin position="1246"/>
        <end position="1268"/>
    </location>
</feature>
<keyword evidence="2" id="KW-0472">Membrane</keyword>
<feature type="region of interest" description="Disordered" evidence="1">
    <location>
        <begin position="1134"/>
        <end position="1161"/>
    </location>
</feature>
<proteinExistence type="predicted"/>
<dbReference type="InterPro" id="IPR036514">
    <property type="entry name" value="SGNH_hydro_sf"/>
</dbReference>
<organism evidence="3 4">
    <name type="scientific">Luedemannella helvata</name>
    <dbReference type="NCBI Taxonomy" id="349315"/>
    <lineage>
        <taxon>Bacteria</taxon>
        <taxon>Bacillati</taxon>
        <taxon>Actinomycetota</taxon>
        <taxon>Actinomycetes</taxon>
        <taxon>Micromonosporales</taxon>
        <taxon>Micromonosporaceae</taxon>
        <taxon>Luedemannella</taxon>
    </lineage>
</organism>
<evidence type="ECO:0000256" key="1">
    <source>
        <dbReference type="SAM" id="MobiDB-lite"/>
    </source>
</evidence>
<feature type="compositionally biased region" description="Low complexity" evidence="1">
    <location>
        <begin position="207"/>
        <end position="232"/>
    </location>
</feature>
<dbReference type="Gene3D" id="3.40.50.1110">
    <property type="entry name" value="SGNH hydrolase"/>
    <property type="match status" value="1"/>
</dbReference>
<name>A0ABN2KWX7_9ACTN</name>
<keyword evidence="2" id="KW-0812">Transmembrane</keyword>